<name>A0A6A2XQ55_HIBSY</name>
<dbReference type="PROSITE" id="PS51017">
    <property type="entry name" value="CCT"/>
    <property type="match status" value="1"/>
</dbReference>
<keyword evidence="2" id="KW-0677">Repeat</keyword>
<evidence type="ECO:0000313" key="7">
    <source>
        <dbReference type="Proteomes" id="UP000436088"/>
    </source>
</evidence>
<organism evidence="6 7">
    <name type="scientific">Hibiscus syriacus</name>
    <name type="common">Rose of Sharon</name>
    <dbReference type="NCBI Taxonomy" id="106335"/>
    <lineage>
        <taxon>Eukaryota</taxon>
        <taxon>Viridiplantae</taxon>
        <taxon>Streptophyta</taxon>
        <taxon>Embryophyta</taxon>
        <taxon>Tracheophyta</taxon>
        <taxon>Spermatophyta</taxon>
        <taxon>Magnoliopsida</taxon>
        <taxon>eudicotyledons</taxon>
        <taxon>Gunneridae</taxon>
        <taxon>Pentapetalae</taxon>
        <taxon>rosids</taxon>
        <taxon>malvids</taxon>
        <taxon>Malvales</taxon>
        <taxon>Malvaceae</taxon>
        <taxon>Malvoideae</taxon>
        <taxon>Hibiscus</taxon>
    </lineage>
</organism>
<evidence type="ECO:0000313" key="6">
    <source>
        <dbReference type="EMBL" id="KAE8677903.1"/>
    </source>
</evidence>
<sequence>MIRVSASLLQCYSDFRDCKVPDGDGLCESLNMNNVQLSFETAEEIFVSSQGQTRYQFEKIGTDCLIMDKTLSVTKSNGPIGNMLEASPEQKEFMPFPISQVCGSASMMAATSGTSNCIFGKQIRYASHKARADTRKRVKGRFVKAGEEYDYDPLVARNC</sequence>
<dbReference type="PANTHER" id="PTHR31717">
    <property type="entry name" value="ZINC FINGER PROTEIN CONSTANS-LIKE 10"/>
    <property type="match status" value="1"/>
</dbReference>
<comment type="caution">
    <text evidence="6">The sequence shown here is derived from an EMBL/GenBank/DDBJ whole genome shotgun (WGS) entry which is preliminary data.</text>
</comment>
<reference evidence="6" key="1">
    <citation type="submission" date="2019-09" db="EMBL/GenBank/DDBJ databases">
        <title>Draft genome information of white flower Hibiscus syriacus.</title>
        <authorList>
            <person name="Kim Y.-M."/>
        </authorList>
    </citation>
    <scope>NUCLEOTIDE SEQUENCE [LARGE SCALE GENOMIC DNA]</scope>
    <source>
        <strain evidence="6">YM2019G1</strain>
    </source>
</reference>
<feature type="domain" description="CCT" evidence="5">
    <location>
        <begin position="103"/>
        <end position="145"/>
    </location>
</feature>
<dbReference type="EMBL" id="VEPZ02001351">
    <property type="protein sequence ID" value="KAE8677903.1"/>
    <property type="molecule type" value="Genomic_DNA"/>
</dbReference>
<evidence type="ECO:0000259" key="5">
    <source>
        <dbReference type="PROSITE" id="PS51017"/>
    </source>
</evidence>
<gene>
    <name evidence="6" type="ORF">F3Y22_tig00111493pilonHSYRG00179</name>
</gene>
<accession>A0A6A2XQ55</accession>
<evidence type="ECO:0000256" key="2">
    <source>
        <dbReference type="ARBA" id="ARBA00022737"/>
    </source>
</evidence>
<evidence type="ECO:0000256" key="3">
    <source>
        <dbReference type="ARBA" id="ARBA00023242"/>
    </source>
</evidence>
<evidence type="ECO:0000256" key="1">
    <source>
        <dbReference type="ARBA" id="ARBA00004123"/>
    </source>
</evidence>
<keyword evidence="7" id="KW-1185">Reference proteome</keyword>
<evidence type="ECO:0000256" key="4">
    <source>
        <dbReference type="PROSITE-ProRule" id="PRU00357"/>
    </source>
</evidence>
<dbReference type="Pfam" id="PF06203">
    <property type="entry name" value="CCT"/>
    <property type="match status" value="1"/>
</dbReference>
<dbReference type="InterPro" id="IPR010402">
    <property type="entry name" value="CCT_domain"/>
</dbReference>
<dbReference type="PANTHER" id="PTHR31717:SF46">
    <property type="entry name" value="CCT MOTIF FAMILY PROTEIN-RELATED"/>
    <property type="match status" value="1"/>
</dbReference>
<dbReference type="AlphaFoldDB" id="A0A6A2XQ55"/>
<keyword evidence="3 4" id="KW-0539">Nucleus</keyword>
<dbReference type="Proteomes" id="UP000436088">
    <property type="component" value="Unassembled WGS sequence"/>
</dbReference>
<comment type="subcellular location">
    <subcellularLocation>
        <location evidence="1 4">Nucleus</location>
    </subcellularLocation>
</comment>
<dbReference type="GO" id="GO:0005634">
    <property type="term" value="C:nucleus"/>
    <property type="evidence" value="ECO:0007669"/>
    <property type="project" value="UniProtKB-SubCell"/>
</dbReference>
<protein>
    <submittedName>
        <fullName evidence="6">B-box type zinc finger family protein</fullName>
    </submittedName>
</protein>
<proteinExistence type="predicted"/>